<reference evidence="2" key="1">
    <citation type="submission" date="2022-08" db="EMBL/GenBank/DDBJ databases">
        <authorList>
            <person name="Gutierrez-Valencia J."/>
        </authorList>
    </citation>
    <scope>NUCLEOTIDE SEQUENCE</scope>
</reference>
<organism evidence="2 3">
    <name type="scientific">Linum tenue</name>
    <dbReference type="NCBI Taxonomy" id="586396"/>
    <lineage>
        <taxon>Eukaryota</taxon>
        <taxon>Viridiplantae</taxon>
        <taxon>Streptophyta</taxon>
        <taxon>Embryophyta</taxon>
        <taxon>Tracheophyta</taxon>
        <taxon>Spermatophyta</taxon>
        <taxon>Magnoliopsida</taxon>
        <taxon>eudicotyledons</taxon>
        <taxon>Gunneridae</taxon>
        <taxon>Pentapetalae</taxon>
        <taxon>rosids</taxon>
        <taxon>fabids</taxon>
        <taxon>Malpighiales</taxon>
        <taxon>Linaceae</taxon>
        <taxon>Linum</taxon>
    </lineage>
</organism>
<feature type="compositionally biased region" description="Polar residues" evidence="1">
    <location>
        <begin position="1"/>
        <end position="10"/>
    </location>
</feature>
<evidence type="ECO:0000256" key="1">
    <source>
        <dbReference type="SAM" id="MobiDB-lite"/>
    </source>
</evidence>
<proteinExistence type="predicted"/>
<comment type="caution">
    <text evidence="2">The sequence shown here is derived from an EMBL/GenBank/DDBJ whole genome shotgun (WGS) entry which is preliminary data.</text>
</comment>
<feature type="compositionally biased region" description="Low complexity" evidence="1">
    <location>
        <begin position="26"/>
        <end position="36"/>
    </location>
</feature>
<feature type="compositionally biased region" description="Basic residues" evidence="1">
    <location>
        <begin position="37"/>
        <end position="48"/>
    </location>
</feature>
<dbReference type="AlphaFoldDB" id="A0AAV0M549"/>
<evidence type="ECO:0000313" key="2">
    <source>
        <dbReference type="EMBL" id="CAI0441397.1"/>
    </source>
</evidence>
<feature type="region of interest" description="Disordered" evidence="1">
    <location>
        <begin position="1"/>
        <end position="94"/>
    </location>
</feature>
<feature type="compositionally biased region" description="Basic and acidic residues" evidence="1">
    <location>
        <begin position="84"/>
        <end position="94"/>
    </location>
</feature>
<keyword evidence="3" id="KW-1185">Reference proteome</keyword>
<protein>
    <submittedName>
        <fullName evidence="2">Uncharacterized protein</fullName>
    </submittedName>
</protein>
<accession>A0AAV0M549</accession>
<dbReference type="Proteomes" id="UP001154282">
    <property type="component" value="Unassembled WGS sequence"/>
</dbReference>
<dbReference type="EMBL" id="CAMGYJ010000007">
    <property type="protein sequence ID" value="CAI0441397.1"/>
    <property type="molecule type" value="Genomic_DNA"/>
</dbReference>
<gene>
    <name evidence="2" type="ORF">LITE_LOCUS26854</name>
</gene>
<name>A0AAV0M549_9ROSI</name>
<evidence type="ECO:0000313" key="3">
    <source>
        <dbReference type="Proteomes" id="UP001154282"/>
    </source>
</evidence>
<sequence length="94" mass="11242">MAGQSHGESNQSHRRPDMAALRRLLPHPQVVPQRPFQPRRPRRQRPPRLRPLLLRLLHPRRRRGGGELVKGEIDRRRSRPAVSKLRDRRLQHWV</sequence>